<dbReference type="AlphaFoldDB" id="A0A916WWQ5"/>
<reference evidence="2" key="2">
    <citation type="submission" date="2020-09" db="EMBL/GenBank/DDBJ databases">
        <authorList>
            <person name="Sun Q."/>
            <person name="Zhou Y."/>
        </authorList>
    </citation>
    <scope>NUCLEOTIDE SEQUENCE</scope>
    <source>
        <strain evidence="2">CGMCC 1.12827</strain>
    </source>
</reference>
<keyword evidence="1" id="KW-1133">Transmembrane helix</keyword>
<evidence type="ECO:0008006" key="4">
    <source>
        <dbReference type="Google" id="ProtNLM"/>
    </source>
</evidence>
<evidence type="ECO:0000313" key="3">
    <source>
        <dbReference type="Proteomes" id="UP000621454"/>
    </source>
</evidence>
<dbReference type="Proteomes" id="UP000621454">
    <property type="component" value="Unassembled WGS sequence"/>
</dbReference>
<feature type="transmembrane region" description="Helical" evidence="1">
    <location>
        <begin position="215"/>
        <end position="238"/>
    </location>
</feature>
<comment type="caution">
    <text evidence="2">The sequence shown here is derived from an EMBL/GenBank/DDBJ whole genome shotgun (WGS) entry which is preliminary data.</text>
</comment>
<name>A0A916WWQ5_9ACTN</name>
<evidence type="ECO:0000256" key="1">
    <source>
        <dbReference type="SAM" id="Phobius"/>
    </source>
</evidence>
<feature type="transmembrane region" description="Helical" evidence="1">
    <location>
        <begin position="317"/>
        <end position="336"/>
    </location>
</feature>
<dbReference type="Pfam" id="PF09852">
    <property type="entry name" value="DUF2079"/>
    <property type="match status" value="1"/>
</dbReference>
<dbReference type="EMBL" id="BMGC01000018">
    <property type="protein sequence ID" value="GGB36565.1"/>
    <property type="molecule type" value="Genomic_DNA"/>
</dbReference>
<protein>
    <recommendedName>
        <fullName evidence="4">DUF2079 domain-containing protein</fullName>
    </recommendedName>
</protein>
<feature type="transmembrane region" description="Helical" evidence="1">
    <location>
        <begin position="182"/>
        <end position="209"/>
    </location>
</feature>
<evidence type="ECO:0000313" key="2">
    <source>
        <dbReference type="EMBL" id="GGB36565.1"/>
    </source>
</evidence>
<feature type="transmembrane region" description="Helical" evidence="1">
    <location>
        <begin position="24"/>
        <end position="44"/>
    </location>
</feature>
<feature type="transmembrane region" description="Helical" evidence="1">
    <location>
        <begin position="348"/>
        <end position="368"/>
    </location>
</feature>
<reference evidence="2" key="1">
    <citation type="journal article" date="2014" name="Int. J. Syst. Evol. Microbiol.">
        <title>Complete genome sequence of Corynebacterium casei LMG S-19264T (=DSM 44701T), isolated from a smear-ripened cheese.</title>
        <authorList>
            <consortium name="US DOE Joint Genome Institute (JGI-PGF)"/>
            <person name="Walter F."/>
            <person name="Albersmeier A."/>
            <person name="Kalinowski J."/>
            <person name="Ruckert C."/>
        </authorList>
    </citation>
    <scope>NUCLEOTIDE SEQUENCE</scope>
    <source>
        <strain evidence="2">CGMCC 1.12827</strain>
    </source>
</reference>
<keyword evidence="1" id="KW-0472">Membrane</keyword>
<sequence length="481" mass="51745">MAVYAGEIDSTAETDDTAATTRSWVVAAVCGVVFAAVYLLYVVAEYRRLGYSAWDLGIFTQAVKAYGHLHAPMVPLEGDNVNLMGDHFQPWIAAIGPVYRVFPSPMTLLVVQALLFAVSAVPIARLGVDRFGAPAGILVALSYGLSWGLARALSFDFHEIALAVPLIAFSLVAWCEQRWRACLLYAAPLVFCKEDLGVTVAVIAALVAWRAGRQMYVPAALTAVWGVGWTILATKVIVPAIGAGNYSYEAKFPTSLHDAAHSFLVGLADGDQRGSTAFLLLVITVFLALRSPVALVAVPTLAWRFLSVNFLYWSPGYHYSATLMPIMFVAMIDALSTMRQRGLSSRKLMGLCAIALIVAVGLALGGPLRSLLRPQFYAASSQYEAFSRIRSQIPDGASVAATNDLGALLVPDHTVTLYPKRSGGNARRDTSTPAWIIANTETAERFPTNAGGVRRAISDSTAHDGYVLMAQDDGIVLLTRR</sequence>
<keyword evidence="3" id="KW-1185">Reference proteome</keyword>
<dbReference type="RefSeq" id="WP_188586980.1">
    <property type="nucleotide sequence ID" value="NZ_BMGC01000018.1"/>
</dbReference>
<feature type="transmembrane region" description="Helical" evidence="1">
    <location>
        <begin position="131"/>
        <end position="149"/>
    </location>
</feature>
<dbReference type="InterPro" id="IPR018650">
    <property type="entry name" value="STSV1_Orf64"/>
</dbReference>
<gene>
    <name evidence="2" type="ORF">GCM10011489_25590</name>
</gene>
<organism evidence="2 3">
    <name type="scientific">Gordonia jinhuaensis</name>
    <dbReference type="NCBI Taxonomy" id="1517702"/>
    <lineage>
        <taxon>Bacteria</taxon>
        <taxon>Bacillati</taxon>
        <taxon>Actinomycetota</taxon>
        <taxon>Actinomycetes</taxon>
        <taxon>Mycobacteriales</taxon>
        <taxon>Gordoniaceae</taxon>
        <taxon>Gordonia</taxon>
    </lineage>
</organism>
<feature type="transmembrane region" description="Helical" evidence="1">
    <location>
        <begin position="277"/>
        <end position="297"/>
    </location>
</feature>
<feature type="transmembrane region" description="Helical" evidence="1">
    <location>
        <begin position="106"/>
        <end position="124"/>
    </location>
</feature>
<keyword evidence="1" id="KW-0812">Transmembrane</keyword>
<accession>A0A916WWQ5</accession>
<proteinExistence type="predicted"/>
<feature type="transmembrane region" description="Helical" evidence="1">
    <location>
        <begin position="155"/>
        <end position="175"/>
    </location>
</feature>